<accession>A0ABV9YSR7</accession>
<protein>
    <submittedName>
        <fullName evidence="4">NAD-dependent epimerase/dehydratase family protein</fullName>
    </submittedName>
</protein>
<reference evidence="5" key="1">
    <citation type="journal article" date="2019" name="Int. J. Syst. Evol. Microbiol.">
        <title>The Global Catalogue of Microorganisms (GCM) 10K type strain sequencing project: providing services to taxonomists for standard genome sequencing and annotation.</title>
        <authorList>
            <consortium name="The Broad Institute Genomics Platform"/>
            <consortium name="The Broad Institute Genome Sequencing Center for Infectious Disease"/>
            <person name="Wu L."/>
            <person name="Ma J."/>
        </authorList>
    </citation>
    <scope>NUCLEOTIDE SEQUENCE [LARGE SCALE GENOMIC DNA]</scope>
    <source>
        <strain evidence="5">CGMCC 4.7093</strain>
    </source>
</reference>
<evidence type="ECO:0000313" key="5">
    <source>
        <dbReference type="Proteomes" id="UP001595947"/>
    </source>
</evidence>
<evidence type="ECO:0000259" key="3">
    <source>
        <dbReference type="Pfam" id="PF01370"/>
    </source>
</evidence>
<dbReference type="Proteomes" id="UP001595947">
    <property type="component" value="Unassembled WGS sequence"/>
</dbReference>
<dbReference type="InterPro" id="IPR036291">
    <property type="entry name" value="NAD(P)-bd_dom_sf"/>
</dbReference>
<dbReference type="Gene3D" id="3.40.50.720">
    <property type="entry name" value="NAD(P)-binding Rossmann-like Domain"/>
    <property type="match status" value="1"/>
</dbReference>
<dbReference type="EMBL" id="JBHSIV010000024">
    <property type="protein sequence ID" value="MFC5064525.1"/>
    <property type="molecule type" value="Genomic_DNA"/>
</dbReference>
<keyword evidence="1" id="KW-0560">Oxidoreductase</keyword>
<evidence type="ECO:0000256" key="2">
    <source>
        <dbReference type="ARBA" id="ARBA00023445"/>
    </source>
</evidence>
<dbReference type="PANTHER" id="PTHR10366">
    <property type="entry name" value="NAD DEPENDENT EPIMERASE/DEHYDRATASE"/>
    <property type="match status" value="1"/>
</dbReference>
<feature type="domain" description="NAD-dependent epimerase/dehydratase" evidence="3">
    <location>
        <begin position="7"/>
        <end position="175"/>
    </location>
</feature>
<proteinExistence type="inferred from homology"/>
<evidence type="ECO:0000313" key="4">
    <source>
        <dbReference type="EMBL" id="MFC5064525.1"/>
    </source>
</evidence>
<dbReference type="RefSeq" id="WP_378037869.1">
    <property type="nucleotide sequence ID" value="NZ_JBHSIV010000024.1"/>
</dbReference>
<name>A0ABV9YSR7_9PSEU</name>
<evidence type="ECO:0000256" key="1">
    <source>
        <dbReference type="ARBA" id="ARBA00023002"/>
    </source>
</evidence>
<dbReference type="InterPro" id="IPR001509">
    <property type="entry name" value="Epimerase_deHydtase"/>
</dbReference>
<comment type="similarity">
    <text evidence="2">Belongs to the NAD(P)-dependent epimerase/dehydratase family. Dihydroflavonol-4-reductase subfamily.</text>
</comment>
<organism evidence="4 5">
    <name type="scientific">Actinomycetospora atypica</name>
    <dbReference type="NCBI Taxonomy" id="1290095"/>
    <lineage>
        <taxon>Bacteria</taxon>
        <taxon>Bacillati</taxon>
        <taxon>Actinomycetota</taxon>
        <taxon>Actinomycetes</taxon>
        <taxon>Pseudonocardiales</taxon>
        <taxon>Pseudonocardiaceae</taxon>
        <taxon>Actinomycetospora</taxon>
    </lineage>
</organism>
<dbReference type="Pfam" id="PF01370">
    <property type="entry name" value="Epimerase"/>
    <property type="match status" value="1"/>
</dbReference>
<dbReference type="PANTHER" id="PTHR10366:SF564">
    <property type="entry name" value="STEROL-4-ALPHA-CARBOXYLATE 3-DEHYDROGENASE, DECARBOXYLATING"/>
    <property type="match status" value="1"/>
</dbReference>
<gene>
    <name evidence="4" type="ORF">ACFPBZ_20050</name>
</gene>
<comment type="caution">
    <text evidence="4">The sequence shown here is derived from an EMBL/GenBank/DDBJ whole genome shotgun (WGS) entry which is preliminary data.</text>
</comment>
<dbReference type="SUPFAM" id="SSF51735">
    <property type="entry name" value="NAD(P)-binding Rossmann-fold domains"/>
    <property type="match status" value="1"/>
</dbReference>
<sequence length="327" mass="34999">MDVTGRWLVTGSSGHLGEALVRVLRERGGTVAGLDVAPSPTTDHVASVTDRAALADATAGVDHVLHTATLHKPHVGTHSRQAFVDVNVTGTLAVLDAARDAGVRSVVVTSSTSAFGRALTPAPGEPAAWITEDVAHRIRNVYGATKTAAEDLAELAAADGLPVVVLRTSRFFPEPDDRDEARARYDDANLKAVEYLYRRVAIDDVVDAHLLAAARAPALGFARFVVSATTPFVEADREELGRDAPAVVARLFPELSRRFAERGWMVPPALDRVYVNTRARTELGWSPRWDFPAAAGLALAEGHVLSPLARVVGAKGYHDRPTGIYTR</sequence>
<keyword evidence="5" id="KW-1185">Reference proteome</keyword>
<dbReference type="InterPro" id="IPR050425">
    <property type="entry name" value="NAD(P)_dehydrat-like"/>
</dbReference>